<protein>
    <submittedName>
        <fullName evidence="1">7364_t:CDS:1</fullName>
    </submittedName>
</protein>
<organism evidence="1 2">
    <name type="scientific">Gigaspora margarita</name>
    <dbReference type="NCBI Taxonomy" id="4874"/>
    <lineage>
        <taxon>Eukaryota</taxon>
        <taxon>Fungi</taxon>
        <taxon>Fungi incertae sedis</taxon>
        <taxon>Mucoromycota</taxon>
        <taxon>Glomeromycotina</taxon>
        <taxon>Glomeromycetes</taxon>
        <taxon>Diversisporales</taxon>
        <taxon>Gigasporaceae</taxon>
        <taxon>Gigaspora</taxon>
    </lineage>
</organism>
<feature type="non-terminal residue" evidence="1">
    <location>
        <position position="1"/>
    </location>
</feature>
<name>A0ABN7WLQ1_GIGMA</name>
<dbReference type="EMBL" id="CAJVQB010050789">
    <property type="protein sequence ID" value="CAG8835088.1"/>
    <property type="molecule type" value="Genomic_DNA"/>
</dbReference>
<dbReference type="Proteomes" id="UP000789901">
    <property type="component" value="Unassembled WGS sequence"/>
</dbReference>
<gene>
    <name evidence="1" type="ORF">GMARGA_LOCUS32391</name>
</gene>
<accession>A0ABN7WLQ1</accession>
<sequence length="136" mass="15897">GFSVDCFEVNFFVNVNTSKGARKWFTEFEEITKTTMPQTKGNQLQKKKDIFHEIRHCIHSDAVRRKQENPMLKKPNSIFRHVKEDVCKKYIDLFANGHSPASALYTYEDSLYLNAKNDQELMLLLADRAQNPDYGY</sequence>
<keyword evidence="2" id="KW-1185">Reference proteome</keyword>
<dbReference type="PANTHER" id="PTHR35385">
    <property type="entry name" value="PROTEIN B, PUTATIVE-RELATED-RELATED"/>
    <property type="match status" value="1"/>
</dbReference>
<evidence type="ECO:0000313" key="2">
    <source>
        <dbReference type="Proteomes" id="UP000789901"/>
    </source>
</evidence>
<reference evidence="1 2" key="1">
    <citation type="submission" date="2021-06" db="EMBL/GenBank/DDBJ databases">
        <authorList>
            <person name="Kallberg Y."/>
            <person name="Tangrot J."/>
            <person name="Rosling A."/>
        </authorList>
    </citation>
    <scope>NUCLEOTIDE SEQUENCE [LARGE SCALE GENOMIC DNA]</scope>
    <source>
        <strain evidence="1 2">120-4 pot B 10/14</strain>
    </source>
</reference>
<comment type="caution">
    <text evidence="1">The sequence shown here is derived from an EMBL/GenBank/DDBJ whole genome shotgun (WGS) entry which is preliminary data.</text>
</comment>
<feature type="non-terminal residue" evidence="1">
    <location>
        <position position="136"/>
    </location>
</feature>
<proteinExistence type="predicted"/>
<dbReference type="PANTHER" id="PTHR35385:SF2">
    <property type="entry name" value="PROTEIN B, PUTATIVE-RELATED"/>
    <property type="match status" value="1"/>
</dbReference>
<evidence type="ECO:0000313" key="1">
    <source>
        <dbReference type="EMBL" id="CAG8835088.1"/>
    </source>
</evidence>